<evidence type="ECO:0000313" key="8">
    <source>
        <dbReference type="EMBL" id="GAA4445220.1"/>
    </source>
</evidence>
<evidence type="ECO:0000256" key="1">
    <source>
        <dbReference type="ARBA" id="ARBA00004533"/>
    </source>
</evidence>
<keyword evidence="5 7" id="KW-0472">Membrane</keyword>
<protein>
    <submittedName>
        <fullName evidence="8">Acetyltransferase</fullName>
    </submittedName>
</protein>
<organism evidence="8 9">
    <name type="scientific">Ravibacter arvi</name>
    <dbReference type="NCBI Taxonomy" id="2051041"/>
    <lineage>
        <taxon>Bacteria</taxon>
        <taxon>Pseudomonadati</taxon>
        <taxon>Bacteroidota</taxon>
        <taxon>Cytophagia</taxon>
        <taxon>Cytophagales</taxon>
        <taxon>Spirosomataceae</taxon>
        <taxon>Ravibacter</taxon>
    </lineage>
</organism>
<gene>
    <name evidence="8" type="ORF">GCM10023091_36540</name>
</gene>
<keyword evidence="7" id="KW-0812">Transmembrane</keyword>
<dbReference type="PANTHER" id="PTHR30606">
    <property type="entry name" value="LIPID A BIOSYNTHESIS LAUROYL ACYLTRANSFERASE"/>
    <property type="match status" value="1"/>
</dbReference>
<evidence type="ECO:0000256" key="5">
    <source>
        <dbReference type="ARBA" id="ARBA00023136"/>
    </source>
</evidence>
<keyword evidence="4" id="KW-0808">Transferase</keyword>
<sequence length="297" mass="34354">MISTKGLFLLEKLLVFLAGSFSNMICFLLRYVIRYRINIITRNMEKAFPEKDDSEINRLVAGYYRHVGDLCIEPLLFYIAPSSIRKNLMDFEGMGLLRQLHSEGKNIVLLASHYGNWEYLIDLPVYTNYDVSTGYSPVKHKSLDEFLHRLRSRSGVNLIPKHLFYRRSLELLRKKDAPTMVVVIADQRPAANSRKYHVPFFGMDTDVQLGAERLAVKSGAAVVSIESVKTGRFKYKYQFDLITENAADSPPLAITGGYFARLERAIRNLPIDWLWSHDRWKRRSKSLQKTHWLPIPP</sequence>
<dbReference type="Proteomes" id="UP001501508">
    <property type="component" value="Unassembled WGS sequence"/>
</dbReference>
<keyword evidence="3" id="KW-0997">Cell inner membrane</keyword>
<proteinExistence type="predicted"/>
<evidence type="ECO:0000313" key="9">
    <source>
        <dbReference type="Proteomes" id="UP001501508"/>
    </source>
</evidence>
<dbReference type="RefSeq" id="WP_345031872.1">
    <property type="nucleotide sequence ID" value="NZ_BAABEY010000033.1"/>
</dbReference>
<evidence type="ECO:0000256" key="2">
    <source>
        <dbReference type="ARBA" id="ARBA00022475"/>
    </source>
</evidence>
<evidence type="ECO:0000256" key="4">
    <source>
        <dbReference type="ARBA" id="ARBA00022679"/>
    </source>
</evidence>
<evidence type="ECO:0000256" key="6">
    <source>
        <dbReference type="ARBA" id="ARBA00023315"/>
    </source>
</evidence>
<accession>A0ABP8M648</accession>
<comment type="caution">
    <text evidence="8">The sequence shown here is derived from an EMBL/GenBank/DDBJ whole genome shotgun (WGS) entry which is preliminary data.</text>
</comment>
<dbReference type="InterPro" id="IPR004960">
    <property type="entry name" value="LipA_acyltrans"/>
</dbReference>
<keyword evidence="9" id="KW-1185">Reference proteome</keyword>
<feature type="transmembrane region" description="Helical" evidence="7">
    <location>
        <begin position="13"/>
        <end position="33"/>
    </location>
</feature>
<reference evidence="9" key="1">
    <citation type="journal article" date="2019" name="Int. J. Syst. Evol. Microbiol.">
        <title>The Global Catalogue of Microorganisms (GCM) 10K type strain sequencing project: providing services to taxonomists for standard genome sequencing and annotation.</title>
        <authorList>
            <consortium name="The Broad Institute Genomics Platform"/>
            <consortium name="The Broad Institute Genome Sequencing Center for Infectious Disease"/>
            <person name="Wu L."/>
            <person name="Ma J."/>
        </authorList>
    </citation>
    <scope>NUCLEOTIDE SEQUENCE [LARGE SCALE GENOMIC DNA]</scope>
    <source>
        <strain evidence="9">JCM 31920</strain>
    </source>
</reference>
<keyword evidence="7" id="KW-1133">Transmembrane helix</keyword>
<evidence type="ECO:0000256" key="3">
    <source>
        <dbReference type="ARBA" id="ARBA00022519"/>
    </source>
</evidence>
<keyword evidence="6" id="KW-0012">Acyltransferase</keyword>
<dbReference type="EMBL" id="BAABEY010000033">
    <property type="protein sequence ID" value="GAA4445220.1"/>
    <property type="molecule type" value="Genomic_DNA"/>
</dbReference>
<keyword evidence="2" id="KW-1003">Cell membrane</keyword>
<name>A0ABP8M648_9BACT</name>
<comment type="subcellular location">
    <subcellularLocation>
        <location evidence="1">Cell inner membrane</location>
    </subcellularLocation>
</comment>
<dbReference type="PANTHER" id="PTHR30606:SF10">
    <property type="entry name" value="PHOSPHATIDYLINOSITOL MANNOSIDE ACYLTRANSFERASE"/>
    <property type="match status" value="1"/>
</dbReference>
<evidence type="ECO:0000256" key="7">
    <source>
        <dbReference type="SAM" id="Phobius"/>
    </source>
</evidence>
<dbReference type="Pfam" id="PF03279">
    <property type="entry name" value="Lip_A_acyltrans"/>
    <property type="match status" value="1"/>
</dbReference>
<dbReference type="CDD" id="cd07984">
    <property type="entry name" value="LPLAT_LABLAT-like"/>
    <property type="match status" value="1"/>
</dbReference>